<dbReference type="PANTHER" id="PTHR31672:SF13">
    <property type="entry name" value="F-BOX PROTEIN CPR30-LIKE"/>
    <property type="match status" value="1"/>
</dbReference>
<reference evidence="2" key="2">
    <citation type="submission" date="2023-02" db="EMBL/GenBank/DDBJ databases">
        <authorList>
            <person name="Swenson N.G."/>
            <person name="Wegrzyn J.L."/>
            <person name="Mcevoy S.L."/>
        </authorList>
    </citation>
    <scope>NUCLEOTIDE SEQUENCE</scope>
    <source>
        <strain evidence="2">91603</strain>
        <tissue evidence="2">Leaf</tissue>
    </source>
</reference>
<gene>
    <name evidence="2" type="ORF">LWI28_020256</name>
</gene>
<reference evidence="2" key="1">
    <citation type="journal article" date="2022" name="Plant J.">
        <title>Strategies of tolerance reflected in two North American maple genomes.</title>
        <authorList>
            <person name="McEvoy S.L."/>
            <person name="Sezen U.U."/>
            <person name="Trouern-Trend A."/>
            <person name="McMahon S.M."/>
            <person name="Schaberg P.G."/>
            <person name="Yang J."/>
            <person name="Wegrzyn J.L."/>
            <person name="Swenson N.G."/>
        </authorList>
    </citation>
    <scope>NUCLEOTIDE SEQUENCE</scope>
    <source>
        <strain evidence="2">91603</strain>
    </source>
</reference>
<dbReference type="AlphaFoldDB" id="A0AAD5IG38"/>
<keyword evidence="3" id="KW-1185">Reference proteome</keyword>
<dbReference type="InterPro" id="IPR017451">
    <property type="entry name" value="F-box-assoc_interact_dom"/>
</dbReference>
<evidence type="ECO:0000313" key="3">
    <source>
        <dbReference type="Proteomes" id="UP001064489"/>
    </source>
</evidence>
<dbReference type="Proteomes" id="UP001064489">
    <property type="component" value="Chromosome 2"/>
</dbReference>
<sequence length="332" mass="38942">MHLSRTHKQRLIIQFRDLLYSVQLETISCLRNSIPVKIEVPARTKFTCEYGRYYVFDYKDYHVIGSCNGLLCIRDVIALKGFLLYNPSTKECKTIPDVVQDEMIGFGYAESIDDYKILQIPDKLVGVVKVYSLRKDSWINIPSDFDFGFFGYNSMAVYTNGAIHFLIFYYQRPTVIIAFDLVEDKFKTLPLPDFMLNEVDDVLFKYFTNFGHLSGCLCLSFQTDCSNTEFWVMKEYGVTASWTKILRTKSVNIPYLQPLYYLNDNETILVTYWSGMMFWDSKDEEFKDGNIDYCIQGDWRFENVYMESLISPNRIIGFTAEDDEELLGYWFN</sequence>
<evidence type="ECO:0000259" key="1">
    <source>
        <dbReference type="Pfam" id="PF08268"/>
    </source>
</evidence>
<organism evidence="2 3">
    <name type="scientific">Acer negundo</name>
    <name type="common">Box elder</name>
    <dbReference type="NCBI Taxonomy" id="4023"/>
    <lineage>
        <taxon>Eukaryota</taxon>
        <taxon>Viridiplantae</taxon>
        <taxon>Streptophyta</taxon>
        <taxon>Embryophyta</taxon>
        <taxon>Tracheophyta</taxon>
        <taxon>Spermatophyta</taxon>
        <taxon>Magnoliopsida</taxon>
        <taxon>eudicotyledons</taxon>
        <taxon>Gunneridae</taxon>
        <taxon>Pentapetalae</taxon>
        <taxon>rosids</taxon>
        <taxon>malvids</taxon>
        <taxon>Sapindales</taxon>
        <taxon>Sapindaceae</taxon>
        <taxon>Hippocastanoideae</taxon>
        <taxon>Acereae</taxon>
        <taxon>Acer</taxon>
    </lineage>
</organism>
<dbReference type="InterPro" id="IPR013187">
    <property type="entry name" value="F-box-assoc_dom_typ3"/>
</dbReference>
<dbReference type="Pfam" id="PF08268">
    <property type="entry name" value="FBA_3"/>
    <property type="match status" value="1"/>
</dbReference>
<proteinExistence type="predicted"/>
<comment type="caution">
    <text evidence="2">The sequence shown here is derived from an EMBL/GenBank/DDBJ whole genome shotgun (WGS) entry which is preliminary data.</text>
</comment>
<protein>
    <recommendedName>
        <fullName evidence="1">F-box associated beta-propeller type 3 domain-containing protein</fullName>
    </recommendedName>
</protein>
<evidence type="ECO:0000313" key="2">
    <source>
        <dbReference type="EMBL" id="KAI9161736.1"/>
    </source>
</evidence>
<dbReference type="InterPro" id="IPR050796">
    <property type="entry name" value="SCF_F-box_component"/>
</dbReference>
<accession>A0AAD5IG38</accession>
<dbReference type="PANTHER" id="PTHR31672">
    <property type="entry name" value="BNACNNG10540D PROTEIN"/>
    <property type="match status" value="1"/>
</dbReference>
<dbReference type="NCBIfam" id="TIGR01640">
    <property type="entry name" value="F_box_assoc_1"/>
    <property type="match status" value="1"/>
</dbReference>
<dbReference type="EMBL" id="JAJSOW010000106">
    <property type="protein sequence ID" value="KAI9161736.1"/>
    <property type="molecule type" value="Genomic_DNA"/>
</dbReference>
<feature type="domain" description="F-box associated beta-propeller type 3" evidence="1">
    <location>
        <begin position="59"/>
        <end position="245"/>
    </location>
</feature>
<name>A0AAD5IG38_ACENE</name>